<dbReference type="InterPro" id="IPR003718">
    <property type="entry name" value="OsmC/Ohr_fam"/>
</dbReference>
<dbReference type="STRING" id="1004156.AYP45_10445"/>
<comment type="caution">
    <text evidence="1">The sequence shown here is derived from an EMBL/GenBank/DDBJ whole genome shotgun (WGS) entry which is preliminary data.</text>
</comment>
<proteinExistence type="predicted"/>
<dbReference type="InterPro" id="IPR036868">
    <property type="entry name" value="TusA-like_sf"/>
</dbReference>
<dbReference type="InterPro" id="IPR015946">
    <property type="entry name" value="KH_dom-like_a/b"/>
</dbReference>
<dbReference type="SUPFAM" id="SSF64307">
    <property type="entry name" value="SirA-like"/>
    <property type="match status" value="1"/>
</dbReference>
<dbReference type="InterPro" id="IPR052924">
    <property type="entry name" value="OsmC/Ohr_hydroprdx_reductase"/>
</dbReference>
<protein>
    <submittedName>
        <fullName evidence="1">Uncharacterized protein</fullName>
    </submittedName>
</protein>
<dbReference type="Proteomes" id="UP000189681">
    <property type="component" value="Unassembled WGS sequence"/>
</dbReference>
<dbReference type="Gene3D" id="3.30.300.20">
    <property type="match status" value="1"/>
</dbReference>
<dbReference type="SUPFAM" id="SSF82784">
    <property type="entry name" value="OsmC-like"/>
    <property type="match status" value="1"/>
</dbReference>
<accession>A0A1V4AT12</accession>
<gene>
    <name evidence="1" type="ORF">AYP45_10445</name>
</gene>
<dbReference type="EMBL" id="AYTS01000091">
    <property type="protein sequence ID" value="OOP56207.1"/>
    <property type="molecule type" value="Genomic_DNA"/>
</dbReference>
<evidence type="ECO:0000313" key="1">
    <source>
        <dbReference type="EMBL" id="OOP56207.1"/>
    </source>
</evidence>
<reference evidence="1 2" key="1">
    <citation type="journal article" date="2017" name="Water Res.">
        <title>Discovery and metagenomic analysis of an anammox bacterial enrichment related to Candidatus "Brocadia caroliniensis" in a full-scale glycerol-fed nitritation-denitritation separate centrate treatment process.</title>
        <authorList>
            <person name="Park H."/>
            <person name="Brotto A.C."/>
            <person name="van Loosdrecht M.C."/>
            <person name="Chandran K."/>
        </authorList>
    </citation>
    <scope>NUCLEOTIDE SEQUENCE [LARGE SCALE GENOMIC DNA]</scope>
    <source>
        <strain evidence="1">26THWARD</strain>
    </source>
</reference>
<dbReference type="PANTHER" id="PTHR35368">
    <property type="entry name" value="HYDROPEROXIDE REDUCTASE"/>
    <property type="match status" value="1"/>
</dbReference>
<sequence length="246" mass="27571">MSESDLQAPDNLQTPHVCEGGNLDCGSGLLLLIRRAVNQMPEGNVLEIHSTEISVREDLPAWCRMTKNPYLGWRQGNDHQKYFVRKGSSSKKTDEYDEHARNYRWQTRIHWNGGMQAKVFCRNHSWTVGQPASFDVKDNAPSAIEYLLGAMGACLAMGFQIHASRRNIHIDELEISLSGQIENIFVFLGAEQSGHSGFREITGRVYVQSDADENALGQIWQETIAASPVVNTLTHRSNINISMTVV</sequence>
<dbReference type="CDD" id="cd00291">
    <property type="entry name" value="SirA_YedF_YeeD"/>
    <property type="match status" value="1"/>
</dbReference>
<dbReference type="PANTHER" id="PTHR35368:SF1">
    <property type="entry name" value="HYDROPEROXIDE REDUCTASE"/>
    <property type="match status" value="1"/>
</dbReference>
<dbReference type="Gene3D" id="3.30.110.40">
    <property type="entry name" value="TusA-like domain"/>
    <property type="match status" value="1"/>
</dbReference>
<dbReference type="AlphaFoldDB" id="A0A1V4AT12"/>
<evidence type="ECO:0000313" key="2">
    <source>
        <dbReference type="Proteomes" id="UP000189681"/>
    </source>
</evidence>
<name>A0A1V4AT12_9BACT</name>
<dbReference type="InterPro" id="IPR036102">
    <property type="entry name" value="OsmC/Ohrsf"/>
</dbReference>
<dbReference type="Pfam" id="PF02566">
    <property type="entry name" value="OsmC"/>
    <property type="match status" value="1"/>
</dbReference>
<organism evidence="1 2">
    <name type="scientific">Candidatus Brocadia carolinensis</name>
    <dbReference type="NCBI Taxonomy" id="1004156"/>
    <lineage>
        <taxon>Bacteria</taxon>
        <taxon>Pseudomonadati</taxon>
        <taxon>Planctomycetota</taxon>
        <taxon>Candidatus Brocadiia</taxon>
        <taxon>Candidatus Brocadiales</taxon>
        <taxon>Candidatus Brocadiaceae</taxon>
        <taxon>Candidatus Brocadia</taxon>
    </lineage>
</organism>